<proteinExistence type="predicted"/>
<organism evidence="3 4">
    <name type="scientific">Monopterus albus</name>
    <name type="common">Swamp eel</name>
    <dbReference type="NCBI Taxonomy" id="43700"/>
    <lineage>
        <taxon>Eukaryota</taxon>
        <taxon>Metazoa</taxon>
        <taxon>Chordata</taxon>
        <taxon>Craniata</taxon>
        <taxon>Vertebrata</taxon>
        <taxon>Euteleostomi</taxon>
        <taxon>Actinopterygii</taxon>
        <taxon>Neopterygii</taxon>
        <taxon>Teleostei</taxon>
        <taxon>Neoteleostei</taxon>
        <taxon>Acanthomorphata</taxon>
        <taxon>Anabantaria</taxon>
        <taxon>Synbranchiformes</taxon>
        <taxon>Synbranchidae</taxon>
        <taxon>Monopterus</taxon>
    </lineage>
</organism>
<protein>
    <recommendedName>
        <fullName evidence="5">Sfi1 spindle body domain-containing protein</fullName>
    </recommendedName>
</protein>
<reference evidence="3" key="1">
    <citation type="submission" date="2025-08" db="UniProtKB">
        <authorList>
            <consortium name="Ensembl"/>
        </authorList>
    </citation>
    <scope>IDENTIFICATION</scope>
</reference>
<dbReference type="Proteomes" id="UP000261600">
    <property type="component" value="Unplaced"/>
</dbReference>
<dbReference type="OrthoDB" id="195843at2759"/>
<dbReference type="AlphaFoldDB" id="A0A3Q3KKV7"/>
<evidence type="ECO:0000256" key="2">
    <source>
        <dbReference type="SAM" id="MobiDB-lite"/>
    </source>
</evidence>
<dbReference type="GeneID" id="109959002"/>
<dbReference type="Ensembl" id="ENSMALT00000031054.1">
    <property type="protein sequence ID" value="ENSMALP00000030516.1"/>
    <property type="gene ID" value="ENSMALG00000021090.1"/>
</dbReference>
<keyword evidence="1" id="KW-0175">Coiled coil</keyword>
<reference evidence="3" key="2">
    <citation type="submission" date="2025-09" db="UniProtKB">
        <authorList>
            <consortium name="Ensembl"/>
        </authorList>
    </citation>
    <scope>IDENTIFICATION</scope>
</reference>
<dbReference type="GO" id="GO:0019902">
    <property type="term" value="F:phosphatase binding"/>
    <property type="evidence" value="ECO:0007669"/>
    <property type="project" value="TreeGrafter"/>
</dbReference>
<dbReference type="PANTHER" id="PTHR22028:SF4">
    <property type="entry name" value="PROTEIN SFI1 HOMOLOG"/>
    <property type="match status" value="1"/>
</dbReference>
<keyword evidence="4" id="KW-1185">Reference proteome</keyword>
<dbReference type="KEGG" id="malb:109959002"/>
<evidence type="ECO:0000256" key="1">
    <source>
        <dbReference type="SAM" id="Coils"/>
    </source>
</evidence>
<accession>A0A3Q3KKV7</accession>
<dbReference type="PANTHER" id="PTHR22028">
    <property type="entry name" value="SFI1 SPINDLE BODY DOMAIN-CONTAINING PROTEIN-RELATED"/>
    <property type="match status" value="1"/>
</dbReference>
<sequence>MYSNPRKPDLAALRPRIFSVRSTGDSKHVRKVHTRKVPYRVGYNWNKGGRLKELRIRHLARKFLKIWMQNTFGRIIPHKAKSHHNSVVLRRAFEGWREEWWTSRREWSLTLRAECHYRYYLYTLVFHSWQTFMSLEREKKSKVQKAQIFADRQRMRLVWDSWEVFTEMRRMKNRMLESALEQKRLTTMCSAWTLWQTRLQQCHDLHTLEDQALKQHALTLQRRAWLHWKEMHTTACHQKKAQSKALLHFILRLKRKTLYQWMSYVSSRQNKKKSEAVAQRAGSRRLVRMCWNRWINALHHRWSEEDCLRAAGYLAIQSTKRRALEQWRAYVTLSRQEAERNQMASQHYHHHLMSAGLQGLSLNVIWNKTHRLNNNMAIQHHHQTMMSKYWKLWQDRLEEAEDKSFQPLTEMAQRNYSMSLLSSSFHYWKEKLAEQRHMQELEHRAVVWFAEHTVPRYFNSWVEFTLQRRLHKHWRHTAEVYNQQRQYAWVFYTWWGQSEKHKEQMLSERMAILHAERCCMQRAWAHWSQRTEQQISEAEKQKASDHLYLHRLLHKTMTQWKDYSAEIRDRRSREQQACHQGDLRSMKWAVEKWKKFVQSQRVKKSKLEQMQRYHEVKLVKNAVVAWKTHHLQMSHIYRHAEQLHRQQKQRFVRTALSVWRENAVLLAEEQQAQNHFQHVLQLKVFLAWREATTRAVSNRHQQNEAVSRVQRARNQAQLLQFFTQWRKQTRDAQRERICVEKTRQHHNSRLLSKALKAWNRHHYQTRKYKMMKRQGLLLLKLKMYQTYFEAWKMKLQHRRREAKQTEQALWHWSLSLQAKVLNGWKLWVTEQHKKQEQAARAAQVYRDQLLREGVTCILTYAAHMNELTQSFTQHSQEQRSLHLQRVVKRCAMRWKQRALCNTQQVKGKPAKKSVTFCLTTPGMTSVSSSDPMEQGAEDGVLCMPFPTRMPRRQPRRCGGLFHSKLADLPHTGTQKQFGNTNTAEAASQKNRPAVMSCLLPAKVPVTAAYQSTITSTMSPSEPRTPTVSSPQGTQNQDLLLPPSAFMTTGTQVTLEATSSSGPFKHHSSTYPETRLRAFCVETEVEDPTSALTRELLNIQLDMKSFQQDRKQLRTWQKLKEVLQSWLQTSGNEEQMEKNDICQELQELEERISRLSTKLAKRKPTMLLHAERIQHLQTVLHTSGVIQEMETHRSVFTA</sequence>
<feature type="coiled-coil region" evidence="1">
    <location>
        <begin position="1130"/>
        <end position="1157"/>
    </location>
</feature>
<dbReference type="CTD" id="9814"/>
<evidence type="ECO:0000313" key="3">
    <source>
        <dbReference type="Ensembl" id="ENSMALP00000030516.1"/>
    </source>
</evidence>
<evidence type="ECO:0000313" key="4">
    <source>
        <dbReference type="Proteomes" id="UP000261600"/>
    </source>
</evidence>
<name>A0A3Q3KKV7_MONAL</name>
<dbReference type="RefSeq" id="XP_020453685.1">
    <property type="nucleotide sequence ID" value="XM_020598029.1"/>
</dbReference>
<dbReference type="STRING" id="43700.ENSMALP00000030516"/>
<evidence type="ECO:0008006" key="5">
    <source>
        <dbReference type="Google" id="ProtNLM"/>
    </source>
</evidence>
<dbReference type="InterPro" id="IPR052270">
    <property type="entry name" value="CACF_protein"/>
</dbReference>
<feature type="region of interest" description="Disordered" evidence="2">
    <location>
        <begin position="1015"/>
        <end position="1034"/>
    </location>
</feature>